<dbReference type="PANTHER" id="PTHR22840">
    <property type="entry name" value="WD REPEAT-CONTAINING PROTEIN 36"/>
    <property type="match status" value="1"/>
</dbReference>
<dbReference type="PANTHER" id="PTHR22840:SF12">
    <property type="entry name" value="WD REPEAT-CONTAINING PROTEIN 36"/>
    <property type="match status" value="1"/>
</dbReference>
<dbReference type="OrthoDB" id="10250769at2759"/>
<sequence>MNRQQTSLFAPSKALGVVCSDVPSVIQQLPDHRFRGELHCVVDNVICSYRIQPLKRRCVSDCLPNVPSCVAHQKEFTYAGFEGGVSIVKNGRKIVKTIKISGRPTHMIVFGDVLVLSCESENNVLVLDSETGENIFEMDFPAEAKISAIGHPPTYLDKILVGTTDGQLHLINVRTGKVVYKFTKFNEKCAITYLSFPVVVDVVAIGFENGSIRLHNMKYDKQKAIISRNSGGSSNGCRVPN</sequence>
<dbReference type="GO" id="GO:0032040">
    <property type="term" value="C:small-subunit processome"/>
    <property type="evidence" value="ECO:0007669"/>
    <property type="project" value="TreeGrafter"/>
</dbReference>
<dbReference type="SUPFAM" id="SSF50978">
    <property type="entry name" value="WD40 repeat-like"/>
    <property type="match status" value="1"/>
</dbReference>
<reference evidence="2 3" key="1">
    <citation type="journal article" date="2015" name="Genome Biol.">
        <title>Comparative genomics of Steinernema reveals deeply conserved gene regulatory networks.</title>
        <authorList>
            <person name="Dillman A.R."/>
            <person name="Macchietto M."/>
            <person name="Porter C.F."/>
            <person name="Rogers A."/>
            <person name="Williams B."/>
            <person name="Antoshechkin I."/>
            <person name="Lee M.M."/>
            <person name="Goodwin Z."/>
            <person name="Lu X."/>
            <person name="Lewis E.E."/>
            <person name="Goodrich-Blair H."/>
            <person name="Stock S.P."/>
            <person name="Adams B.J."/>
            <person name="Sternberg P.W."/>
            <person name="Mortazavi A."/>
        </authorList>
    </citation>
    <scope>NUCLEOTIDE SEQUENCE [LARGE SCALE GENOMIC DNA]</scope>
    <source>
        <strain evidence="2 3">ALL</strain>
    </source>
</reference>
<dbReference type="GO" id="GO:0006364">
    <property type="term" value="P:rRNA processing"/>
    <property type="evidence" value="ECO:0007669"/>
    <property type="project" value="TreeGrafter"/>
</dbReference>
<evidence type="ECO:0000313" key="3">
    <source>
        <dbReference type="Proteomes" id="UP000298663"/>
    </source>
</evidence>
<dbReference type="EMBL" id="AZBU02000001">
    <property type="protein sequence ID" value="TMS37372.1"/>
    <property type="molecule type" value="Genomic_DNA"/>
</dbReference>
<proteinExistence type="predicted"/>
<dbReference type="SMART" id="SM00564">
    <property type="entry name" value="PQQ"/>
    <property type="match status" value="2"/>
</dbReference>
<comment type="caution">
    <text evidence="2">The sequence shown here is derived from an EMBL/GenBank/DDBJ whole genome shotgun (WGS) entry which is preliminary data.</text>
</comment>
<reference evidence="2 3" key="2">
    <citation type="journal article" date="2019" name="G3 (Bethesda)">
        <title>Hybrid Assembly of the Genome of the Entomopathogenic Nematode Steinernema carpocapsae Identifies the X-Chromosome.</title>
        <authorList>
            <person name="Serra L."/>
            <person name="Macchietto M."/>
            <person name="Macias-Munoz A."/>
            <person name="McGill C.J."/>
            <person name="Rodriguez I.M."/>
            <person name="Rodriguez B."/>
            <person name="Murad R."/>
            <person name="Mortazavi A."/>
        </authorList>
    </citation>
    <scope>NUCLEOTIDE SEQUENCE [LARGE SCALE GENOMIC DNA]</scope>
    <source>
        <strain evidence="2 3">ALL</strain>
    </source>
</reference>
<organism evidence="2 3">
    <name type="scientific">Steinernema carpocapsae</name>
    <name type="common">Entomopathogenic nematode</name>
    <dbReference type="NCBI Taxonomy" id="34508"/>
    <lineage>
        <taxon>Eukaryota</taxon>
        <taxon>Metazoa</taxon>
        <taxon>Ecdysozoa</taxon>
        <taxon>Nematoda</taxon>
        <taxon>Chromadorea</taxon>
        <taxon>Rhabditida</taxon>
        <taxon>Tylenchina</taxon>
        <taxon>Panagrolaimomorpha</taxon>
        <taxon>Strongyloidoidea</taxon>
        <taxon>Steinernematidae</taxon>
        <taxon>Steinernema</taxon>
    </lineage>
</organism>
<dbReference type="InterPro" id="IPR059157">
    <property type="entry name" value="WDR36-Utp21_N"/>
</dbReference>
<dbReference type="GO" id="GO:0034388">
    <property type="term" value="C:Pwp2p-containing subcomplex of 90S preribosome"/>
    <property type="evidence" value="ECO:0007669"/>
    <property type="project" value="TreeGrafter"/>
</dbReference>
<keyword evidence="3" id="KW-1185">Reference proteome</keyword>
<dbReference type="AlphaFoldDB" id="A0A4U8UVF7"/>
<gene>
    <name evidence="2" type="ORF">L596_004316</name>
</gene>
<evidence type="ECO:0000259" key="1">
    <source>
        <dbReference type="Pfam" id="PF25171"/>
    </source>
</evidence>
<dbReference type="InterPro" id="IPR015943">
    <property type="entry name" value="WD40/YVTN_repeat-like_dom_sf"/>
</dbReference>
<dbReference type="Pfam" id="PF25171">
    <property type="entry name" value="Beta-prop_WDR36-Utp21_1st"/>
    <property type="match status" value="1"/>
</dbReference>
<feature type="domain" description="WDR36/Utp21 N-terminal" evidence="1">
    <location>
        <begin position="40"/>
        <end position="224"/>
    </location>
</feature>
<dbReference type="STRING" id="34508.A0A4U8UVF7"/>
<dbReference type="InterPro" id="IPR036322">
    <property type="entry name" value="WD40_repeat_dom_sf"/>
</dbReference>
<evidence type="ECO:0000313" key="2">
    <source>
        <dbReference type="EMBL" id="TMS37372.1"/>
    </source>
</evidence>
<dbReference type="Gene3D" id="2.130.10.10">
    <property type="entry name" value="YVTN repeat-like/Quinoprotein amine dehydrogenase"/>
    <property type="match status" value="1"/>
</dbReference>
<protein>
    <recommendedName>
        <fullName evidence="1">WDR36/Utp21 N-terminal domain-containing protein</fullName>
    </recommendedName>
</protein>
<name>A0A4U8UVF7_STECR</name>
<dbReference type="Proteomes" id="UP000298663">
    <property type="component" value="Unassembled WGS sequence"/>
</dbReference>
<dbReference type="InterPro" id="IPR018391">
    <property type="entry name" value="PQQ_b-propeller_rpt"/>
</dbReference>
<accession>A0A4U8UVF7</accession>